<dbReference type="InterPro" id="IPR026985">
    <property type="entry name" value="FAAP24"/>
</dbReference>
<dbReference type="OrthoDB" id="5975714at2759"/>
<organism evidence="2 3">
    <name type="scientific">Gadus morhua</name>
    <name type="common">Atlantic cod</name>
    <dbReference type="NCBI Taxonomy" id="8049"/>
    <lineage>
        <taxon>Eukaryota</taxon>
        <taxon>Metazoa</taxon>
        <taxon>Chordata</taxon>
        <taxon>Craniata</taxon>
        <taxon>Vertebrata</taxon>
        <taxon>Euteleostomi</taxon>
        <taxon>Actinopterygii</taxon>
        <taxon>Neopterygii</taxon>
        <taxon>Teleostei</taxon>
        <taxon>Neoteleostei</taxon>
        <taxon>Acanthomorphata</taxon>
        <taxon>Zeiogadaria</taxon>
        <taxon>Gadariae</taxon>
        <taxon>Gadiformes</taxon>
        <taxon>Gadoidei</taxon>
        <taxon>Gadidae</taxon>
        <taxon>Gadus</taxon>
    </lineage>
</organism>
<sequence>MESRALCIAAPPLGHLIALESWSGSAVVENLQGAGVKVVFEKEMGAVDFLLPNRSCVLYVSECDIIAGNAYKRKLVRFRNANSSSVQEVVVVERSRLSEQYFPSLQRFVVLELGLTLLPVSDQREAAQLLSQMVHSAGRDNPFRRRSVSRLYEPQLLLLLQQIPGVGGVKASSLLHSFSSLQELCGAGLPQLEALVGHAAAQQIYTFLHADLV</sequence>
<gene>
    <name evidence="2" type="primary">faap24</name>
</gene>
<proteinExistence type="predicted"/>
<dbReference type="OMA" id="GPVHVPF"/>
<feature type="domain" description="Fanconi anemia core complex-associated protein 24 pseudonuclease" evidence="1">
    <location>
        <begin position="12"/>
        <end position="135"/>
    </location>
</feature>
<name>A0A8C5AQG3_GADMO</name>
<dbReference type="Pfam" id="PF17949">
    <property type="entry name" value="PND"/>
    <property type="match status" value="1"/>
</dbReference>
<dbReference type="InterPro" id="IPR010994">
    <property type="entry name" value="RuvA_2-like"/>
</dbReference>
<keyword evidence="3" id="KW-1185">Reference proteome</keyword>
<dbReference type="CDD" id="cd20076">
    <property type="entry name" value="XPF_nuclease_FAAP24"/>
    <property type="match status" value="1"/>
</dbReference>
<dbReference type="Proteomes" id="UP000694546">
    <property type="component" value="Chromosome 9"/>
</dbReference>
<dbReference type="Gene3D" id="3.40.50.10130">
    <property type="match status" value="1"/>
</dbReference>
<reference evidence="2" key="2">
    <citation type="submission" date="2025-09" db="UniProtKB">
        <authorList>
            <consortium name="Ensembl"/>
        </authorList>
    </citation>
    <scope>IDENTIFICATION</scope>
</reference>
<dbReference type="GeneID" id="115550993"/>
<dbReference type="GO" id="GO:0043240">
    <property type="term" value="C:Fanconi anaemia nuclear complex"/>
    <property type="evidence" value="ECO:0007669"/>
    <property type="project" value="InterPro"/>
</dbReference>
<protein>
    <submittedName>
        <fullName evidence="2">FA core complex associated protein 24</fullName>
    </submittedName>
</protein>
<dbReference type="GO" id="GO:0003682">
    <property type="term" value="F:chromatin binding"/>
    <property type="evidence" value="ECO:0007669"/>
    <property type="project" value="TreeGrafter"/>
</dbReference>
<dbReference type="RefSeq" id="XP_030222289.1">
    <property type="nucleotide sequence ID" value="XM_030366429.1"/>
</dbReference>
<evidence type="ECO:0000313" key="3">
    <source>
        <dbReference type="Proteomes" id="UP000694546"/>
    </source>
</evidence>
<dbReference type="AlphaFoldDB" id="A0A8C5AQG3"/>
<evidence type="ECO:0000313" key="2">
    <source>
        <dbReference type="Ensembl" id="ENSGMOP00000035112.1"/>
    </source>
</evidence>
<dbReference type="Gene3D" id="1.10.150.20">
    <property type="entry name" value="5' to 3' exonuclease, C-terminal subdomain"/>
    <property type="match status" value="1"/>
</dbReference>
<dbReference type="CTD" id="91442"/>
<evidence type="ECO:0000259" key="1">
    <source>
        <dbReference type="Pfam" id="PF17949"/>
    </source>
</evidence>
<dbReference type="PANTHER" id="PTHR31786">
    <property type="entry name" value="FANCONI ANEMIA CORE COMPLEX-ASSOCIATED PROTEIN 24"/>
    <property type="match status" value="1"/>
</dbReference>
<dbReference type="SUPFAM" id="SSF47781">
    <property type="entry name" value="RuvA domain 2-like"/>
    <property type="match status" value="1"/>
</dbReference>
<dbReference type="KEGG" id="gmh:115550993"/>
<dbReference type="InterPro" id="IPR040646">
    <property type="entry name" value="PND"/>
</dbReference>
<dbReference type="Ensembl" id="ENSGMOT00000039794.1">
    <property type="protein sequence ID" value="ENSGMOP00000035112.1"/>
    <property type="gene ID" value="ENSGMOG00000030947.1"/>
</dbReference>
<dbReference type="GO" id="GO:0036297">
    <property type="term" value="P:interstrand cross-link repair"/>
    <property type="evidence" value="ECO:0007669"/>
    <property type="project" value="InterPro"/>
</dbReference>
<dbReference type="PANTHER" id="PTHR31786:SF2">
    <property type="entry name" value="FANCONI ANEMIA CORE COMPLEX-ASSOCIATED PROTEIN 24"/>
    <property type="match status" value="1"/>
</dbReference>
<reference evidence="2" key="1">
    <citation type="submission" date="2025-08" db="UniProtKB">
        <authorList>
            <consortium name="Ensembl"/>
        </authorList>
    </citation>
    <scope>IDENTIFICATION</scope>
</reference>
<dbReference type="GeneTree" id="ENSGT00390000009456"/>
<accession>A0A8C5AQG3</accession>